<dbReference type="GO" id="GO:0009378">
    <property type="term" value="F:four-way junction helicase activity"/>
    <property type="evidence" value="ECO:0007669"/>
    <property type="project" value="TreeGrafter"/>
</dbReference>
<keyword evidence="14" id="KW-0413">Isomerase</keyword>
<reference evidence="21" key="1">
    <citation type="journal article" date="2005" name="Environ. Microbiol.">
        <title>Genetic and functional properties of uncultivated thermophilic crenarchaeotes from a subsurface gold mine as revealed by analysis of genome fragments.</title>
        <authorList>
            <person name="Nunoura T."/>
            <person name="Hirayama H."/>
            <person name="Takami H."/>
            <person name="Oida H."/>
            <person name="Nishi S."/>
            <person name="Shimamura S."/>
            <person name="Suzuki Y."/>
            <person name="Inagaki F."/>
            <person name="Takai K."/>
            <person name="Nealson K.H."/>
            <person name="Horikoshi K."/>
        </authorList>
    </citation>
    <scope>NUCLEOTIDE SEQUENCE</scope>
</reference>
<evidence type="ECO:0000256" key="7">
    <source>
        <dbReference type="ARBA" id="ARBA00022801"/>
    </source>
</evidence>
<gene>
    <name evidence="21" type="ORF">HGMM_F40B03C03</name>
</gene>
<evidence type="ECO:0000256" key="16">
    <source>
        <dbReference type="NCBIfam" id="TIGR01389"/>
    </source>
</evidence>
<evidence type="ECO:0000256" key="4">
    <source>
        <dbReference type="ARBA" id="ARBA00022723"/>
    </source>
</evidence>
<evidence type="ECO:0000256" key="17">
    <source>
        <dbReference type="SAM" id="Coils"/>
    </source>
</evidence>
<dbReference type="GO" id="GO:0003677">
    <property type="term" value="F:DNA binding"/>
    <property type="evidence" value="ECO:0007669"/>
    <property type="project" value="UniProtKB-KW"/>
</dbReference>
<keyword evidence="17" id="KW-0175">Coiled coil</keyword>
<keyword evidence="8 21" id="KW-0347">Helicase</keyword>
<dbReference type="SMART" id="SM00487">
    <property type="entry name" value="DEXDc"/>
    <property type="match status" value="1"/>
</dbReference>
<dbReference type="GO" id="GO:0006281">
    <property type="term" value="P:DNA repair"/>
    <property type="evidence" value="ECO:0007669"/>
    <property type="project" value="UniProtKB-KW"/>
</dbReference>
<dbReference type="SMART" id="SM00341">
    <property type="entry name" value="HRDC"/>
    <property type="match status" value="1"/>
</dbReference>
<dbReference type="SUPFAM" id="SSF52540">
    <property type="entry name" value="P-loop containing nucleoside triphosphate hydrolases"/>
    <property type="match status" value="1"/>
</dbReference>
<keyword evidence="12" id="KW-0233">DNA recombination</keyword>
<accession>H5SK29</accession>
<dbReference type="PANTHER" id="PTHR13710">
    <property type="entry name" value="DNA HELICASE RECQ FAMILY MEMBER"/>
    <property type="match status" value="1"/>
</dbReference>
<keyword evidence="13" id="KW-0234">DNA repair</keyword>
<evidence type="ECO:0000256" key="10">
    <source>
        <dbReference type="ARBA" id="ARBA00022840"/>
    </source>
</evidence>
<dbReference type="GO" id="GO:0043138">
    <property type="term" value="F:3'-5' DNA helicase activity"/>
    <property type="evidence" value="ECO:0007669"/>
    <property type="project" value="UniProtKB-EC"/>
</dbReference>
<dbReference type="InterPro" id="IPR036388">
    <property type="entry name" value="WH-like_DNA-bd_sf"/>
</dbReference>
<protein>
    <recommendedName>
        <fullName evidence="16">DNA helicase RecQ</fullName>
        <ecNumber evidence="16">5.6.2.4</ecNumber>
    </recommendedName>
</protein>
<dbReference type="Pfam" id="PF16124">
    <property type="entry name" value="RecQ_Zn_bind"/>
    <property type="match status" value="1"/>
</dbReference>
<dbReference type="PROSITE" id="PS51192">
    <property type="entry name" value="HELICASE_ATP_BIND_1"/>
    <property type="match status" value="1"/>
</dbReference>
<organism evidence="21">
    <name type="scientific">uncultured Bacteroidota bacterium</name>
    <dbReference type="NCBI Taxonomy" id="152509"/>
    <lineage>
        <taxon>Bacteria</taxon>
        <taxon>Pseudomonadati</taxon>
        <taxon>Bacteroidota</taxon>
        <taxon>environmental samples</taxon>
    </lineage>
</organism>
<keyword evidence="6" id="KW-0227">DNA damage</keyword>
<dbReference type="Gene3D" id="1.10.10.1390">
    <property type="entry name" value="ATP-dependent DNA helicase RecQ"/>
    <property type="match status" value="1"/>
</dbReference>
<evidence type="ECO:0000256" key="14">
    <source>
        <dbReference type="ARBA" id="ARBA00023235"/>
    </source>
</evidence>
<evidence type="ECO:0000256" key="3">
    <source>
        <dbReference type="ARBA" id="ARBA00005446"/>
    </source>
</evidence>
<dbReference type="Gene3D" id="3.40.50.300">
    <property type="entry name" value="P-loop containing nucleotide triphosphate hydrolases"/>
    <property type="match status" value="2"/>
</dbReference>
<comment type="similarity">
    <text evidence="3">Belongs to the helicase family. RecQ subfamily.</text>
</comment>
<evidence type="ECO:0000256" key="11">
    <source>
        <dbReference type="ARBA" id="ARBA00023125"/>
    </source>
</evidence>
<dbReference type="InterPro" id="IPR006293">
    <property type="entry name" value="DNA_helicase_ATP-dep_RecQ_bac"/>
</dbReference>
<dbReference type="FunFam" id="3.40.50.300:FF:001051">
    <property type="entry name" value="ATP-dependent DNA helicase RecQ"/>
    <property type="match status" value="1"/>
</dbReference>
<sequence length="717" mass="82455">MLDLKEALERYFGYKSFRQPQEEIIRTLLEGKNVMVIMPTGAGKSLCYQLPALLLPGTALVVSPLIALMKNQVDQMQAYDIPAAFLNSSLSRREYEEVKRACLQGKVKLLYVAPETLLSESFAEVLAQLQISFVAVDEAHCISEWGHDFRPEYRRIRHALRDLPPMPIIALTATATPRVQRDILENLEILDAVVFRTSFNRPNLYYQITPKRSHQATLKEIVQYIRSRPGQAGIVYCHSRRRVEDVANILQANGIKALPYHAGMDAATRTRNQDAFLNEEIQVIVATIAFGMGIDKPDVRFVIHFDVPKSIENYYQETGRAGRDGLPADCILYYDYNDILKLDRFLKDKPASEREAIVFLLQEMAYFCETGQCRRKFLLQYFGESYDTHKCNGMCDNCRYPKQSIEGKDIALPILQALLQAEEYPLTPILDHVAGLQPEIAGRALPTFGALKGHKLDDLKAYAVQLLVEGYIERHPSDYSVVRLTEKGKAFVQNPHPIPLYPPYDRNYTPTETEPTEELHLHNEELLAQLKNLRKKLAQEYQVPPYVIFQEPTLIEMATYFPFTVEELERIAGVGPVKARKYGPPFLELIRSFVEENEIERPLELIIPTPQKRQTEWVEIIQSIDHRIPLPTLARRLNLTLEELIEKIEHLVLRMGIRVKLDYAIQSMLPPDRVEEAFDYFYEAEDDDIEKAMDALNGEYTYEELRLLRLHFHLTVG</sequence>
<dbReference type="GO" id="GO:0046872">
    <property type="term" value="F:metal ion binding"/>
    <property type="evidence" value="ECO:0007669"/>
    <property type="project" value="UniProtKB-KW"/>
</dbReference>
<dbReference type="InterPro" id="IPR032284">
    <property type="entry name" value="RecQ_Zn-bd"/>
</dbReference>
<dbReference type="InterPro" id="IPR018982">
    <property type="entry name" value="RQC_domain"/>
</dbReference>
<dbReference type="CDD" id="cd18794">
    <property type="entry name" value="SF2_C_RecQ"/>
    <property type="match status" value="1"/>
</dbReference>
<dbReference type="InterPro" id="IPR014001">
    <property type="entry name" value="Helicase_ATP-bd"/>
</dbReference>
<dbReference type="GO" id="GO:0005524">
    <property type="term" value="F:ATP binding"/>
    <property type="evidence" value="ECO:0007669"/>
    <property type="project" value="UniProtKB-KW"/>
</dbReference>
<dbReference type="EC" id="5.6.2.4" evidence="16"/>
<evidence type="ECO:0000256" key="15">
    <source>
        <dbReference type="ARBA" id="ARBA00034617"/>
    </source>
</evidence>
<dbReference type="EMBL" id="AP011750">
    <property type="protein sequence ID" value="BAL56515.1"/>
    <property type="molecule type" value="Genomic_DNA"/>
</dbReference>
<comment type="cofactor">
    <cofactor evidence="2">
        <name>Zn(2+)</name>
        <dbReference type="ChEBI" id="CHEBI:29105"/>
    </cofactor>
</comment>
<dbReference type="GO" id="GO:0006260">
    <property type="term" value="P:DNA replication"/>
    <property type="evidence" value="ECO:0007669"/>
    <property type="project" value="InterPro"/>
</dbReference>
<evidence type="ECO:0000256" key="6">
    <source>
        <dbReference type="ARBA" id="ARBA00022763"/>
    </source>
</evidence>
<comment type="catalytic activity">
    <reaction evidence="15">
        <text>Couples ATP hydrolysis with the unwinding of duplex DNA by translocating in the 3'-5' direction.</text>
        <dbReference type="EC" id="5.6.2.4"/>
    </reaction>
</comment>
<name>H5SK29_9BACT</name>
<keyword evidence="5" id="KW-0547">Nucleotide-binding</keyword>
<keyword evidence="11" id="KW-0238">DNA-binding</keyword>
<feature type="coiled-coil region" evidence="17">
    <location>
        <begin position="516"/>
        <end position="543"/>
    </location>
</feature>
<dbReference type="PROSITE" id="PS50967">
    <property type="entry name" value="HRDC"/>
    <property type="match status" value="1"/>
</dbReference>
<dbReference type="GO" id="GO:0043590">
    <property type="term" value="C:bacterial nucleoid"/>
    <property type="evidence" value="ECO:0007669"/>
    <property type="project" value="TreeGrafter"/>
</dbReference>
<keyword evidence="9" id="KW-0862">Zinc</keyword>
<dbReference type="PANTHER" id="PTHR13710:SF105">
    <property type="entry name" value="ATP-DEPENDENT DNA HELICASE Q1"/>
    <property type="match status" value="1"/>
</dbReference>
<evidence type="ECO:0000313" key="21">
    <source>
        <dbReference type="EMBL" id="BAL56515.1"/>
    </source>
</evidence>
<proteinExistence type="inferred from homology"/>
<keyword evidence="4" id="KW-0479">Metal-binding</keyword>
<dbReference type="InterPro" id="IPR002121">
    <property type="entry name" value="HRDC_dom"/>
</dbReference>
<dbReference type="GO" id="GO:0006310">
    <property type="term" value="P:DNA recombination"/>
    <property type="evidence" value="ECO:0007669"/>
    <property type="project" value="UniProtKB-UniRule"/>
</dbReference>
<feature type="domain" description="Helicase C-terminal" evidence="20">
    <location>
        <begin position="217"/>
        <end position="365"/>
    </location>
</feature>
<evidence type="ECO:0000256" key="2">
    <source>
        <dbReference type="ARBA" id="ARBA00001947"/>
    </source>
</evidence>
<dbReference type="InterPro" id="IPR010997">
    <property type="entry name" value="HRDC-like_sf"/>
</dbReference>
<dbReference type="SUPFAM" id="SSF46785">
    <property type="entry name" value="Winged helix' DNA-binding domain"/>
    <property type="match status" value="1"/>
</dbReference>
<dbReference type="Pfam" id="PF09382">
    <property type="entry name" value="RQC"/>
    <property type="match status" value="1"/>
</dbReference>
<dbReference type="Pfam" id="PF00570">
    <property type="entry name" value="HRDC"/>
    <property type="match status" value="1"/>
</dbReference>
<evidence type="ECO:0000259" key="19">
    <source>
        <dbReference type="PROSITE" id="PS51192"/>
    </source>
</evidence>
<dbReference type="AlphaFoldDB" id="H5SK29"/>
<dbReference type="InterPro" id="IPR004589">
    <property type="entry name" value="DNA_helicase_ATP-dep_RecQ"/>
</dbReference>
<dbReference type="FunFam" id="3.40.50.300:FF:001975">
    <property type="entry name" value="ATP-dependent DNA helicase"/>
    <property type="match status" value="1"/>
</dbReference>
<dbReference type="CDD" id="cd17920">
    <property type="entry name" value="DEXHc_RecQ"/>
    <property type="match status" value="1"/>
</dbReference>
<evidence type="ECO:0000256" key="8">
    <source>
        <dbReference type="ARBA" id="ARBA00022806"/>
    </source>
</evidence>
<reference evidence="21" key="2">
    <citation type="journal article" date="2012" name="PLoS ONE">
        <title>A Deeply Branching Thermophilic Bacterium with an Ancient Acetyl-CoA Pathway Dominates a Subsurface Ecosystem.</title>
        <authorList>
            <person name="Takami H."/>
            <person name="Noguchi H."/>
            <person name="Takaki Y."/>
            <person name="Uchiyama I."/>
            <person name="Toyoda A."/>
            <person name="Nishi S."/>
            <person name="Chee G.-J."/>
            <person name="Arai W."/>
            <person name="Nunoura T."/>
            <person name="Itoh T."/>
            <person name="Hattori M."/>
            <person name="Takai K."/>
        </authorList>
    </citation>
    <scope>NUCLEOTIDE SEQUENCE</scope>
</reference>
<dbReference type="InterPro" id="IPR044876">
    <property type="entry name" value="HRDC_dom_sf"/>
</dbReference>
<keyword evidence="10" id="KW-0067">ATP-binding</keyword>
<dbReference type="InterPro" id="IPR027417">
    <property type="entry name" value="P-loop_NTPase"/>
</dbReference>
<comment type="cofactor">
    <cofactor evidence="1">
        <name>Mg(2+)</name>
        <dbReference type="ChEBI" id="CHEBI:18420"/>
    </cofactor>
</comment>
<dbReference type="NCBIfam" id="TIGR01389">
    <property type="entry name" value="recQ"/>
    <property type="match status" value="1"/>
</dbReference>
<dbReference type="InterPro" id="IPR011545">
    <property type="entry name" value="DEAD/DEAH_box_helicase_dom"/>
</dbReference>
<dbReference type="SUPFAM" id="SSF47819">
    <property type="entry name" value="HRDC-like"/>
    <property type="match status" value="1"/>
</dbReference>
<dbReference type="InterPro" id="IPR048671">
    <property type="entry name" value="RecQ-1-like_HTH"/>
</dbReference>
<evidence type="ECO:0000259" key="18">
    <source>
        <dbReference type="PROSITE" id="PS50967"/>
    </source>
</evidence>
<evidence type="ECO:0000256" key="9">
    <source>
        <dbReference type="ARBA" id="ARBA00022833"/>
    </source>
</evidence>
<feature type="domain" description="HRDC" evidence="18">
    <location>
        <begin position="520"/>
        <end position="600"/>
    </location>
</feature>
<evidence type="ECO:0000256" key="12">
    <source>
        <dbReference type="ARBA" id="ARBA00023172"/>
    </source>
</evidence>
<evidence type="ECO:0000256" key="5">
    <source>
        <dbReference type="ARBA" id="ARBA00022741"/>
    </source>
</evidence>
<dbReference type="Pfam" id="PF21220">
    <property type="entry name" value="RecQ-1-like_HTH"/>
    <property type="match status" value="1"/>
</dbReference>
<dbReference type="Gene3D" id="1.10.150.80">
    <property type="entry name" value="HRDC domain"/>
    <property type="match status" value="1"/>
</dbReference>
<evidence type="ECO:0000256" key="13">
    <source>
        <dbReference type="ARBA" id="ARBA00023204"/>
    </source>
</evidence>
<dbReference type="GO" id="GO:0030894">
    <property type="term" value="C:replisome"/>
    <property type="evidence" value="ECO:0007669"/>
    <property type="project" value="TreeGrafter"/>
</dbReference>
<dbReference type="GO" id="GO:0009432">
    <property type="term" value="P:SOS response"/>
    <property type="evidence" value="ECO:0007669"/>
    <property type="project" value="UniProtKB-UniRule"/>
</dbReference>
<dbReference type="GO" id="GO:0016787">
    <property type="term" value="F:hydrolase activity"/>
    <property type="evidence" value="ECO:0007669"/>
    <property type="project" value="UniProtKB-KW"/>
</dbReference>
<feature type="domain" description="Helicase ATP-binding" evidence="19">
    <location>
        <begin position="25"/>
        <end position="193"/>
    </location>
</feature>
<dbReference type="Pfam" id="PF00271">
    <property type="entry name" value="Helicase_C"/>
    <property type="match status" value="1"/>
</dbReference>
<dbReference type="SMART" id="SM00956">
    <property type="entry name" value="RQC"/>
    <property type="match status" value="1"/>
</dbReference>
<keyword evidence="7" id="KW-0378">Hydrolase</keyword>
<dbReference type="InterPro" id="IPR001650">
    <property type="entry name" value="Helicase_C-like"/>
</dbReference>
<dbReference type="InterPro" id="IPR036390">
    <property type="entry name" value="WH_DNA-bd_sf"/>
</dbReference>
<dbReference type="GO" id="GO:0005737">
    <property type="term" value="C:cytoplasm"/>
    <property type="evidence" value="ECO:0007669"/>
    <property type="project" value="TreeGrafter"/>
</dbReference>
<dbReference type="Pfam" id="PF00270">
    <property type="entry name" value="DEAD"/>
    <property type="match status" value="1"/>
</dbReference>
<dbReference type="PROSITE" id="PS51194">
    <property type="entry name" value="HELICASE_CTER"/>
    <property type="match status" value="1"/>
</dbReference>
<evidence type="ECO:0000256" key="1">
    <source>
        <dbReference type="ARBA" id="ARBA00001946"/>
    </source>
</evidence>
<dbReference type="NCBIfam" id="TIGR00614">
    <property type="entry name" value="recQ_fam"/>
    <property type="match status" value="1"/>
</dbReference>
<evidence type="ECO:0000259" key="20">
    <source>
        <dbReference type="PROSITE" id="PS51194"/>
    </source>
</evidence>
<dbReference type="SMART" id="SM00490">
    <property type="entry name" value="HELICc"/>
    <property type="match status" value="1"/>
</dbReference>
<dbReference type="Gene3D" id="1.10.10.10">
    <property type="entry name" value="Winged helix-like DNA-binding domain superfamily/Winged helix DNA-binding domain"/>
    <property type="match status" value="1"/>
</dbReference>